<reference evidence="3" key="1">
    <citation type="submission" date="2023-06" db="EMBL/GenBank/DDBJ databases">
        <authorList>
            <person name="Kurt Z."/>
        </authorList>
    </citation>
    <scope>NUCLEOTIDE SEQUENCE</scope>
</reference>
<feature type="compositionally biased region" description="Polar residues" evidence="1">
    <location>
        <begin position="615"/>
        <end position="632"/>
    </location>
</feature>
<dbReference type="AlphaFoldDB" id="A0AA86Q3F6"/>
<reference evidence="4 5" key="2">
    <citation type="submission" date="2024-07" db="EMBL/GenBank/DDBJ databases">
        <authorList>
            <person name="Akdeniz Z."/>
        </authorList>
    </citation>
    <scope>NUCLEOTIDE SEQUENCE [LARGE SCALE GENOMIC DNA]</scope>
</reference>
<evidence type="ECO:0000256" key="2">
    <source>
        <dbReference type="SAM" id="Phobius"/>
    </source>
</evidence>
<keyword evidence="2" id="KW-0812">Transmembrane</keyword>
<keyword evidence="2" id="KW-0472">Membrane</keyword>
<comment type="caution">
    <text evidence="3">The sequence shown here is derived from an EMBL/GenBank/DDBJ whole genome shotgun (WGS) entry which is preliminary data.</text>
</comment>
<feature type="region of interest" description="Disordered" evidence="1">
    <location>
        <begin position="671"/>
        <end position="708"/>
    </location>
</feature>
<sequence>MILYLFSLLEDTLSQKYISSIRDLKYIDANTPATYELQRDIDGKNAVINPIQFQGIFNGNGYMFKNLVINSVQKGDGIYAGLFSSLCQNQSINNLTLQNVTIRMEQVVGDIYAGILVGRGEVQLDTIRIVNCSITLVGANVNRYTGGVIGFSDGHTNIVNSEVYNLSIKNYHFQTSDTDGFYAGGIVGKGDFVSFYLCYTDMNYLSSTRSHLNIVGGVIGHGNTLNLTMVNSEIKITVRDLFGFYGGAVGFANDLLLTNVYAGLTSQITEDSIQLVGSVGVIVGKAVQMKVLDTVAYVQGNEGIINMVNGQIQSAESMYFYSTTHTTTQSNIKVQNSWLGNLTVFDQLSPMNWKIIKGKNHNLPRIYISDKECQMLSAGQVCALDAKCVQYGQSLTCQCMDGFRKLNGVCVATNCPYINGVECGSGTCNLHGDKFTCDCVGASCTTGQCMSCHPQQLDGCIIQESVIKCAQPDCQKDWTGEFCSICVGLSCSLEVTPICVGCQNKDGICFNKSTIYCQGTTECKVGYTDISTGCRTCAENYEIKDGVCVLSSDAAAKVKSNAGVIAGAAIGALLLLIALIITIASIAAKKKKEEQMLVIGDLKQKQGNAIQMIDNNTTSQNSGYTSDSSLSEKNTKKSNKGGSKAPQLNLKDVKPGFNTKAIKKVDFSDLDRLGRGQGLNPVKTSGQKSSQKPRVKALIPTGDQQFGI</sequence>
<dbReference type="EMBL" id="CAXDID020000182">
    <property type="protein sequence ID" value="CAL6049830.1"/>
    <property type="molecule type" value="Genomic_DNA"/>
</dbReference>
<evidence type="ECO:0000256" key="1">
    <source>
        <dbReference type="SAM" id="MobiDB-lite"/>
    </source>
</evidence>
<dbReference type="Proteomes" id="UP001642409">
    <property type="component" value="Unassembled WGS sequence"/>
</dbReference>
<dbReference type="EMBL" id="CATOUU010000735">
    <property type="protein sequence ID" value="CAI9944869.1"/>
    <property type="molecule type" value="Genomic_DNA"/>
</dbReference>
<evidence type="ECO:0000313" key="3">
    <source>
        <dbReference type="EMBL" id="CAI9944869.1"/>
    </source>
</evidence>
<dbReference type="Gene3D" id="2.160.20.110">
    <property type="match status" value="1"/>
</dbReference>
<accession>A0AA86Q3F6</accession>
<gene>
    <name evidence="3" type="ORF">HINF_LOCUS32514</name>
    <name evidence="4" type="ORF">HINF_LOCUS43594</name>
</gene>
<evidence type="ECO:0008006" key="6">
    <source>
        <dbReference type="Google" id="ProtNLM"/>
    </source>
</evidence>
<organism evidence="3">
    <name type="scientific">Hexamita inflata</name>
    <dbReference type="NCBI Taxonomy" id="28002"/>
    <lineage>
        <taxon>Eukaryota</taxon>
        <taxon>Metamonada</taxon>
        <taxon>Diplomonadida</taxon>
        <taxon>Hexamitidae</taxon>
        <taxon>Hexamitinae</taxon>
        <taxon>Hexamita</taxon>
    </lineage>
</organism>
<keyword evidence="2" id="KW-1133">Transmembrane helix</keyword>
<name>A0AA86Q3F6_9EUKA</name>
<feature type="compositionally biased region" description="Polar residues" evidence="1">
    <location>
        <begin position="682"/>
        <end position="692"/>
    </location>
</feature>
<evidence type="ECO:0000313" key="4">
    <source>
        <dbReference type="EMBL" id="CAL6049830.1"/>
    </source>
</evidence>
<evidence type="ECO:0000313" key="5">
    <source>
        <dbReference type="Proteomes" id="UP001642409"/>
    </source>
</evidence>
<protein>
    <recommendedName>
        <fullName evidence="6">EGF-like domain-containing protein</fullName>
    </recommendedName>
</protein>
<keyword evidence="5" id="KW-1185">Reference proteome</keyword>
<feature type="transmembrane region" description="Helical" evidence="2">
    <location>
        <begin position="564"/>
        <end position="587"/>
    </location>
</feature>
<feature type="region of interest" description="Disordered" evidence="1">
    <location>
        <begin position="615"/>
        <end position="650"/>
    </location>
</feature>
<proteinExistence type="predicted"/>